<dbReference type="InterPro" id="IPR001283">
    <property type="entry name" value="CRISP-related"/>
</dbReference>
<evidence type="ECO:0000256" key="2">
    <source>
        <dbReference type="SAM" id="SignalP"/>
    </source>
</evidence>
<evidence type="ECO:0000256" key="1">
    <source>
        <dbReference type="SAM" id="MobiDB-lite"/>
    </source>
</evidence>
<dbReference type="RefSeq" id="XP_066827238.1">
    <property type="nucleotide sequence ID" value="XM_066973062.1"/>
</dbReference>
<dbReference type="PROSITE" id="PS01010">
    <property type="entry name" value="CRISP_2"/>
    <property type="match status" value="1"/>
</dbReference>
<keyword evidence="2" id="KW-0732">Signal</keyword>
<reference evidence="4 5" key="1">
    <citation type="submission" date="2024-03" db="EMBL/GenBank/DDBJ databases">
        <authorList>
            <person name="Brejova B."/>
        </authorList>
    </citation>
    <scope>NUCLEOTIDE SEQUENCE [LARGE SCALE GENOMIC DNA]</scope>
    <source>
        <strain evidence="4 5">CBS 14171</strain>
    </source>
</reference>
<organism evidence="4 5">
    <name type="scientific">Lodderomyces beijingensis</name>
    <dbReference type="NCBI Taxonomy" id="1775926"/>
    <lineage>
        <taxon>Eukaryota</taxon>
        <taxon>Fungi</taxon>
        <taxon>Dikarya</taxon>
        <taxon>Ascomycota</taxon>
        <taxon>Saccharomycotina</taxon>
        <taxon>Pichiomycetes</taxon>
        <taxon>Debaryomycetaceae</taxon>
        <taxon>Candida/Lodderomyces clade</taxon>
        <taxon>Lodderomyces</taxon>
    </lineage>
</organism>
<feature type="signal peptide" evidence="2">
    <location>
        <begin position="1"/>
        <end position="22"/>
    </location>
</feature>
<dbReference type="PANTHER" id="PTHR10334">
    <property type="entry name" value="CYSTEINE-RICH SECRETORY PROTEIN-RELATED"/>
    <property type="match status" value="1"/>
</dbReference>
<feature type="chain" id="PRO_5045903845" description="SCP domain-containing protein" evidence="2">
    <location>
        <begin position="23"/>
        <end position="338"/>
    </location>
</feature>
<proteinExistence type="predicted"/>
<dbReference type="CDD" id="cd05384">
    <property type="entry name" value="CAP_PRY1-like"/>
    <property type="match status" value="1"/>
</dbReference>
<gene>
    <name evidence="4" type="ORF">LODBEIA_P03000</name>
</gene>
<dbReference type="Gene3D" id="3.40.33.10">
    <property type="entry name" value="CAP"/>
    <property type="match status" value="1"/>
</dbReference>
<evidence type="ECO:0000259" key="3">
    <source>
        <dbReference type="SMART" id="SM00198"/>
    </source>
</evidence>
<evidence type="ECO:0000313" key="4">
    <source>
        <dbReference type="EMBL" id="CAK9435573.1"/>
    </source>
</evidence>
<protein>
    <recommendedName>
        <fullName evidence="3">SCP domain-containing protein</fullName>
    </recommendedName>
</protein>
<accession>A0ABP0ZGW5</accession>
<feature type="compositionally biased region" description="Low complexity" evidence="1">
    <location>
        <begin position="156"/>
        <end position="185"/>
    </location>
</feature>
<dbReference type="InterPro" id="IPR018244">
    <property type="entry name" value="Allrgn_V5/Tpx1_CS"/>
</dbReference>
<sequence>MKVSSFAAIATLLATTTTMVQAAPAPEVEYVTETHRVTVTAGAKAAVEPTSVAPEPSTSTWVFSTSIQGHEIVFTSVVDPAETSQPFRSLWEEHVVIQSGDSITTETLVVKANPTTVVTSTLSANDDAAAPAPSSVAQEQVKTVETYAAAVESKSSEQPTTQAQPTTTRSSQNSPAASSSAPAPAKAAVTASANVGGTQDSSFSKAILDAHNAKRALHGVGALSWDQDAYNYAQNYANQYSCSGNLKHSGGKFGENLAVGYPDGPSAVEAWYDEGQTYNYNAANTFDHFTAIVWKSTTKLGCAYKDCRAQNWGLYVICSYDPAGNVIGSSKQNVLPPV</sequence>
<dbReference type="PROSITE" id="PS01009">
    <property type="entry name" value="CRISP_1"/>
    <property type="match status" value="1"/>
</dbReference>
<dbReference type="SMART" id="SM00198">
    <property type="entry name" value="SCP"/>
    <property type="match status" value="1"/>
</dbReference>
<dbReference type="EMBL" id="OZ022405">
    <property type="protein sequence ID" value="CAK9435573.1"/>
    <property type="molecule type" value="Genomic_DNA"/>
</dbReference>
<dbReference type="GeneID" id="92205496"/>
<feature type="domain" description="SCP" evidence="3">
    <location>
        <begin position="202"/>
        <end position="328"/>
    </location>
</feature>
<dbReference type="PRINTS" id="PR00837">
    <property type="entry name" value="V5TPXLIKE"/>
</dbReference>
<name>A0ABP0ZGW5_9ASCO</name>
<dbReference type="Pfam" id="PF00188">
    <property type="entry name" value="CAP"/>
    <property type="match status" value="1"/>
</dbReference>
<dbReference type="SUPFAM" id="SSF55797">
    <property type="entry name" value="PR-1-like"/>
    <property type="match status" value="1"/>
</dbReference>
<keyword evidence="5" id="KW-1185">Reference proteome</keyword>
<feature type="region of interest" description="Disordered" evidence="1">
    <location>
        <begin position="148"/>
        <end position="185"/>
    </location>
</feature>
<evidence type="ECO:0000313" key="5">
    <source>
        <dbReference type="Proteomes" id="UP001497383"/>
    </source>
</evidence>
<dbReference type="InterPro" id="IPR014044">
    <property type="entry name" value="CAP_dom"/>
</dbReference>
<dbReference type="Proteomes" id="UP001497383">
    <property type="component" value="Chromosome 1"/>
</dbReference>
<dbReference type="InterPro" id="IPR035940">
    <property type="entry name" value="CAP_sf"/>
</dbReference>